<feature type="compositionally biased region" description="Acidic residues" evidence="1">
    <location>
        <begin position="66"/>
        <end position="78"/>
    </location>
</feature>
<keyword evidence="3" id="KW-1185">Reference proteome</keyword>
<accession>A0A3M7P275</accession>
<evidence type="ECO:0000256" key="1">
    <source>
        <dbReference type="SAM" id="MobiDB-lite"/>
    </source>
</evidence>
<reference evidence="2 3" key="1">
    <citation type="journal article" date="2018" name="Sci. Rep.">
        <title>Genomic signatures of local adaptation to the degree of environmental predictability in rotifers.</title>
        <authorList>
            <person name="Franch-Gras L."/>
            <person name="Hahn C."/>
            <person name="Garcia-Roger E.M."/>
            <person name="Carmona M.J."/>
            <person name="Serra M."/>
            <person name="Gomez A."/>
        </authorList>
    </citation>
    <scope>NUCLEOTIDE SEQUENCE [LARGE SCALE GENOMIC DNA]</scope>
    <source>
        <strain evidence="2">HYR1</strain>
    </source>
</reference>
<evidence type="ECO:0000313" key="2">
    <source>
        <dbReference type="EMBL" id="RMZ92764.1"/>
    </source>
</evidence>
<feature type="region of interest" description="Disordered" evidence="1">
    <location>
        <begin position="60"/>
        <end position="105"/>
    </location>
</feature>
<organism evidence="2 3">
    <name type="scientific">Brachionus plicatilis</name>
    <name type="common">Marine rotifer</name>
    <name type="synonym">Brachionus muelleri</name>
    <dbReference type="NCBI Taxonomy" id="10195"/>
    <lineage>
        <taxon>Eukaryota</taxon>
        <taxon>Metazoa</taxon>
        <taxon>Spiralia</taxon>
        <taxon>Gnathifera</taxon>
        <taxon>Rotifera</taxon>
        <taxon>Eurotatoria</taxon>
        <taxon>Monogononta</taxon>
        <taxon>Pseudotrocha</taxon>
        <taxon>Ploima</taxon>
        <taxon>Brachionidae</taxon>
        <taxon>Brachionus</taxon>
    </lineage>
</organism>
<dbReference type="AlphaFoldDB" id="A0A3M7P275"/>
<proteinExistence type="predicted"/>
<protein>
    <submittedName>
        <fullName evidence="2">Uncharacterized protein</fullName>
    </submittedName>
</protein>
<name>A0A3M7P275_BRAPC</name>
<dbReference type="EMBL" id="REGN01014322">
    <property type="protein sequence ID" value="RMZ92764.1"/>
    <property type="molecule type" value="Genomic_DNA"/>
</dbReference>
<comment type="caution">
    <text evidence="2">The sequence shown here is derived from an EMBL/GenBank/DDBJ whole genome shotgun (WGS) entry which is preliminary data.</text>
</comment>
<dbReference type="Proteomes" id="UP000276133">
    <property type="component" value="Unassembled WGS sequence"/>
</dbReference>
<sequence>MIERGTLYLKGKTGKFGNVPKHKQLEICSLNQDTITSGHLRFEKTFRSFEASGVAIVNEQVRNEQEQENEDQDEEDQEDRMVESEVENQKLTEDDSNDFQDTNTTILDKNKDNLNLNKIKKVKFVKVRVG</sequence>
<gene>
    <name evidence="2" type="ORF">BpHYR1_047730</name>
</gene>
<feature type="compositionally biased region" description="Basic and acidic residues" evidence="1">
    <location>
        <begin position="79"/>
        <end position="93"/>
    </location>
</feature>
<evidence type="ECO:0000313" key="3">
    <source>
        <dbReference type="Proteomes" id="UP000276133"/>
    </source>
</evidence>